<evidence type="ECO:0000256" key="20">
    <source>
        <dbReference type="SAM" id="Phobius"/>
    </source>
</evidence>
<comment type="catalytic activity">
    <reaction evidence="19">
        <text>L-seryl-[protein] + ATP = O-phospho-L-seryl-[protein] + ADP + H(+)</text>
        <dbReference type="Rhea" id="RHEA:17989"/>
        <dbReference type="Rhea" id="RHEA-COMP:9863"/>
        <dbReference type="Rhea" id="RHEA-COMP:11604"/>
        <dbReference type="ChEBI" id="CHEBI:15378"/>
        <dbReference type="ChEBI" id="CHEBI:29999"/>
        <dbReference type="ChEBI" id="CHEBI:30616"/>
        <dbReference type="ChEBI" id="CHEBI:83421"/>
        <dbReference type="ChEBI" id="CHEBI:456216"/>
        <dbReference type="EC" id="2.7.11.1"/>
    </reaction>
</comment>
<dbReference type="SUPFAM" id="SSF52058">
    <property type="entry name" value="L domain-like"/>
    <property type="match status" value="1"/>
</dbReference>
<keyword evidence="8 20" id="KW-0812">Transmembrane</keyword>
<dbReference type="InterPro" id="IPR013210">
    <property type="entry name" value="LRR_N_plant-typ"/>
</dbReference>
<keyword evidence="14 20" id="KW-1133">Transmembrane helix</keyword>
<comment type="subcellular location">
    <subcellularLocation>
        <location evidence="1">Cell membrane</location>
        <topology evidence="1">Single-pass membrane protein</topology>
    </subcellularLocation>
    <subcellularLocation>
        <location evidence="2">Membrane</location>
        <topology evidence="2">Single-pass type I membrane protein</topology>
    </subcellularLocation>
</comment>
<dbReference type="Pfam" id="PF00069">
    <property type="entry name" value="Pkinase"/>
    <property type="match status" value="1"/>
</dbReference>
<evidence type="ECO:0000256" key="13">
    <source>
        <dbReference type="ARBA" id="ARBA00022840"/>
    </source>
</evidence>
<accession>A0AAE1KJV9</accession>
<feature type="transmembrane region" description="Helical" evidence="20">
    <location>
        <begin position="663"/>
        <end position="684"/>
    </location>
</feature>
<keyword evidence="12" id="KW-0418">Kinase</keyword>
<evidence type="ECO:0000256" key="21">
    <source>
        <dbReference type="SAM" id="SignalP"/>
    </source>
</evidence>
<keyword evidence="6" id="KW-0433">Leucine-rich repeat</keyword>
<evidence type="ECO:0000256" key="3">
    <source>
        <dbReference type="ARBA" id="ARBA00012513"/>
    </source>
</evidence>
<dbReference type="GO" id="GO:0006952">
    <property type="term" value="P:defense response"/>
    <property type="evidence" value="ECO:0007669"/>
    <property type="project" value="UniProtKB-ARBA"/>
</dbReference>
<dbReference type="AlphaFoldDB" id="A0AAE1KJV9"/>
<evidence type="ECO:0000256" key="14">
    <source>
        <dbReference type="ARBA" id="ARBA00022989"/>
    </source>
</evidence>
<reference evidence="23" key="1">
    <citation type="submission" date="2023-10" db="EMBL/GenBank/DDBJ databases">
        <title>Chromosome-level genome of the transformable northern wattle, Acacia crassicarpa.</title>
        <authorList>
            <person name="Massaro I."/>
            <person name="Sinha N.R."/>
            <person name="Poethig S."/>
            <person name="Leichty A.R."/>
        </authorList>
    </citation>
    <scope>NUCLEOTIDE SEQUENCE</scope>
    <source>
        <strain evidence="23">Acra3RX</strain>
        <tissue evidence="23">Leaf</tissue>
    </source>
</reference>
<gene>
    <name evidence="23" type="ORF">QN277_018715</name>
</gene>
<dbReference type="Pfam" id="PF08263">
    <property type="entry name" value="LRRNT_2"/>
    <property type="match status" value="1"/>
</dbReference>
<dbReference type="InterPro" id="IPR003591">
    <property type="entry name" value="Leu-rich_rpt_typical-subtyp"/>
</dbReference>
<dbReference type="InterPro" id="IPR032675">
    <property type="entry name" value="LRR_dom_sf"/>
</dbReference>
<feature type="domain" description="Protein kinase" evidence="22">
    <location>
        <begin position="725"/>
        <end position="993"/>
    </location>
</feature>
<dbReference type="Pfam" id="PF00560">
    <property type="entry name" value="LRR_1"/>
    <property type="match status" value="11"/>
</dbReference>
<dbReference type="Gene3D" id="1.10.510.10">
    <property type="entry name" value="Transferase(Phosphotransferase) domain 1"/>
    <property type="match status" value="1"/>
</dbReference>
<protein>
    <recommendedName>
        <fullName evidence="3">non-specific serine/threonine protein kinase</fullName>
        <ecNumber evidence="3">2.7.11.1</ecNumber>
    </recommendedName>
</protein>
<dbReference type="EMBL" id="JAWXYG010000004">
    <property type="protein sequence ID" value="KAK4275675.1"/>
    <property type="molecule type" value="Genomic_DNA"/>
</dbReference>
<dbReference type="FunFam" id="1.10.510.10:FF:000445">
    <property type="entry name" value="MDIS1-interacting receptor like kinase 2"/>
    <property type="match status" value="1"/>
</dbReference>
<dbReference type="Gene3D" id="3.80.10.10">
    <property type="entry name" value="Ribonuclease Inhibitor"/>
    <property type="match status" value="4"/>
</dbReference>
<keyword evidence="11" id="KW-0547">Nucleotide-binding</keyword>
<keyword evidence="13" id="KW-0067">ATP-binding</keyword>
<evidence type="ECO:0000256" key="15">
    <source>
        <dbReference type="ARBA" id="ARBA00023136"/>
    </source>
</evidence>
<evidence type="ECO:0000259" key="22">
    <source>
        <dbReference type="PROSITE" id="PS50011"/>
    </source>
</evidence>
<organism evidence="23 24">
    <name type="scientific">Acacia crassicarpa</name>
    <name type="common">northern wattle</name>
    <dbReference type="NCBI Taxonomy" id="499986"/>
    <lineage>
        <taxon>Eukaryota</taxon>
        <taxon>Viridiplantae</taxon>
        <taxon>Streptophyta</taxon>
        <taxon>Embryophyta</taxon>
        <taxon>Tracheophyta</taxon>
        <taxon>Spermatophyta</taxon>
        <taxon>Magnoliopsida</taxon>
        <taxon>eudicotyledons</taxon>
        <taxon>Gunneridae</taxon>
        <taxon>Pentapetalae</taxon>
        <taxon>rosids</taxon>
        <taxon>fabids</taxon>
        <taxon>Fabales</taxon>
        <taxon>Fabaceae</taxon>
        <taxon>Caesalpinioideae</taxon>
        <taxon>mimosoid clade</taxon>
        <taxon>Acacieae</taxon>
        <taxon>Acacia</taxon>
    </lineage>
</organism>
<keyword evidence="10" id="KW-0677">Repeat</keyword>
<evidence type="ECO:0000313" key="23">
    <source>
        <dbReference type="EMBL" id="KAK4275675.1"/>
    </source>
</evidence>
<evidence type="ECO:0000256" key="6">
    <source>
        <dbReference type="ARBA" id="ARBA00022614"/>
    </source>
</evidence>
<dbReference type="Proteomes" id="UP001293593">
    <property type="component" value="Unassembled WGS sequence"/>
</dbReference>
<comment type="catalytic activity">
    <reaction evidence="18">
        <text>L-threonyl-[protein] + ATP = O-phospho-L-threonyl-[protein] + ADP + H(+)</text>
        <dbReference type="Rhea" id="RHEA:46608"/>
        <dbReference type="Rhea" id="RHEA-COMP:11060"/>
        <dbReference type="Rhea" id="RHEA-COMP:11605"/>
        <dbReference type="ChEBI" id="CHEBI:15378"/>
        <dbReference type="ChEBI" id="CHEBI:30013"/>
        <dbReference type="ChEBI" id="CHEBI:30616"/>
        <dbReference type="ChEBI" id="CHEBI:61977"/>
        <dbReference type="ChEBI" id="CHEBI:456216"/>
        <dbReference type="EC" id="2.7.11.1"/>
    </reaction>
</comment>
<dbReference type="InterPro" id="IPR001611">
    <property type="entry name" value="Leu-rich_rpt"/>
</dbReference>
<evidence type="ECO:0000256" key="5">
    <source>
        <dbReference type="ARBA" id="ARBA00022553"/>
    </source>
</evidence>
<evidence type="ECO:0000313" key="24">
    <source>
        <dbReference type="Proteomes" id="UP001293593"/>
    </source>
</evidence>
<comment type="caution">
    <text evidence="23">The sequence shown here is derived from an EMBL/GenBank/DDBJ whole genome shotgun (WGS) entry which is preliminary data.</text>
</comment>
<evidence type="ECO:0000256" key="11">
    <source>
        <dbReference type="ARBA" id="ARBA00022741"/>
    </source>
</evidence>
<evidence type="ECO:0000256" key="8">
    <source>
        <dbReference type="ARBA" id="ARBA00022692"/>
    </source>
</evidence>
<dbReference type="PROSITE" id="PS00109">
    <property type="entry name" value="PROTEIN_KINASE_TYR"/>
    <property type="match status" value="1"/>
</dbReference>
<keyword evidence="9 21" id="KW-0732">Signal</keyword>
<dbReference type="SMART" id="SM00369">
    <property type="entry name" value="LRR_TYP"/>
    <property type="match status" value="6"/>
</dbReference>
<dbReference type="GO" id="GO:0004674">
    <property type="term" value="F:protein serine/threonine kinase activity"/>
    <property type="evidence" value="ECO:0007669"/>
    <property type="project" value="UniProtKB-KW"/>
</dbReference>
<keyword evidence="5" id="KW-0597">Phosphoprotein</keyword>
<evidence type="ECO:0000256" key="7">
    <source>
        <dbReference type="ARBA" id="ARBA00022679"/>
    </source>
</evidence>
<evidence type="ECO:0000256" key="4">
    <source>
        <dbReference type="ARBA" id="ARBA00022527"/>
    </source>
</evidence>
<evidence type="ECO:0000256" key="12">
    <source>
        <dbReference type="ARBA" id="ARBA00022777"/>
    </source>
</evidence>
<evidence type="ECO:0000256" key="1">
    <source>
        <dbReference type="ARBA" id="ARBA00004162"/>
    </source>
</evidence>
<sequence length="1015" mass="112834">MSGRDYPTKLLLALFLCVASFIASVAARDREAKALSIWRASFNDESKATLSSWKNGTDPCRQFWKGISCDKSMSVTNISLSDLDLQGTLSSLNFSAFPNLLYFDIHQNQFHGFIPHEIGKLSEILMLNLSSNQIRGPIPPEIWNLTTLNHLDLSTCNLTGQIPREIGNLRNLSLLWLQENSGLYGPIPQEIGMLSNLVELRLNIMSLSGRIPSSVRNLTMLRILDLHKNNLEGPIPTELWQLSSLMSLQLNENRLSGPISPSIGNLSNLYEIEFSDNRFSGPIPQSIGNLIGLITFIIDGNNLAGPIPSTIGNLTKLKILVLNSNSLSGQLPQEMSNMTNWYNLQLSDNHFHGHLPHQICQSGWLKRFTARNNQFSGPIPTSLKNCPSLERLVLNDNQLVDNITEAFGVYPRLNFLNISGNHLYGHLSPSWGKCKNLTQLSIQNNNLSGDMPPDLGEATMLGLLELSSNHLYGQIPKELEKLTMLSKLSLGDNNFSGKVPSNIRSLSQLQTLELAANNFKGSITREIGELKSLKFLNLSKNKFDKSIPLEFGELQDLEQLDLSDNSLIGTIPSSVGRLPKLQVLNLAHNNLTGTIPSGFNESMSALSTIDISYNQLEGPIPNKPPFRNFGVLRNNKGLCGNVTGLSPCSALQRNGRGHKSKKLLLIIFPLAILVLVLAGASFFFSRVVRKAKHKDGEAPTEEVYFVWSLGREILYEDIIEATKEFDERYLIGKGSQGSVYRAELPTGDVVAVKKLHSMPSGEISNQKAFTSEIQALTEIKHRNIVKLYGFHSNSQFSFLVYEFLEGGSLDNILKNQRQATEFDWNKRVSVVKGVANALFYMHHGCSIPIVHRDISSKNVLLSSNYEEAHIIDFGTAKFLNHNSNNMTTFAGTFGYAAPEIAFIMKANEKCDVYSFGVLSLEIIMGKHPAELIISLAESSTNKYLLEDVLDQRLSPLTKPILDDVILVSKIAFSCLNEAPQSRPTMEQVSTEFARTPKSYSEDQFHTIRIGQLMRD</sequence>
<dbReference type="FunFam" id="3.80.10.10:FF:000177">
    <property type="entry name" value="Leucine-rich repeat receptor-like serine/threonine-protein kinase At1g17230"/>
    <property type="match status" value="1"/>
</dbReference>
<keyword evidence="7" id="KW-0808">Transferase</keyword>
<dbReference type="FunFam" id="3.30.200.20:FF:000309">
    <property type="entry name" value="Leucine-rich repeat receptor protein kinase MSP1"/>
    <property type="match status" value="1"/>
</dbReference>
<evidence type="ECO:0000256" key="16">
    <source>
        <dbReference type="ARBA" id="ARBA00023170"/>
    </source>
</evidence>
<proteinExistence type="predicted"/>
<dbReference type="PANTHER" id="PTHR27000">
    <property type="entry name" value="LEUCINE-RICH REPEAT RECEPTOR-LIKE PROTEIN KINASE FAMILY PROTEIN-RELATED"/>
    <property type="match status" value="1"/>
</dbReference>
<dbReference type="InterPro" id="IPR008266">
    <property type="entry name" value="Tyr_kinase_AS"/>
</dbReference>
<dbReference type="FunFam" id="3.80.10.10:FF:000453">
    <property type="entry name" value="Leucine-rich receptor-like protein kinase family protein"/>
    <property type="match status" value="2"/>
</dbReference>
<keyword evidence="17" id="KW-0325">Glycoprotein</keyword>
<evidence type="ECO:0000256" key="19">
    <source>
        <dbReference type="ARBA" id="ARBA00048679"/>
    </source>
</evidence>
<dbReference type="GO" id="GO:0051707">
    <property type="term" value="P:response to other organism"/>
    <property type="evidence" value="ECO:0007669"/>
    <property type="project" value="UniProtKB-ARBA"/>
</dbReference>
<dbReference type="FunFam" id="3.80.10.10:FF:000129">
    <property type="entry name" value="Leucine-rich repeat receptor-like kinase"/>
    <property type="match status" value="1"/>
</dbReference>
<dbReference type="PROSITE" id="PS50011">
    <property type="entry name" value="PROTEIN_KINASE_DOM"/>
    <property type="match status" value="1"/>
</dbReference>
<keyword evidence="15 20" id="KW-0472">Membrane</keyword>
<keyword evidence="4" id="KW-0723">Serine/threonine-protein kinase</keyword>
<evidence type="ECO:0000256" key="2">
    <source>
        <dbReference type="ARBA" id="ARBA00004479"/>
    </source>
</evidence>
<dbReference type="SUPFAM" id="SSF56112">
    <property type="entry name" value="Protein kinase-like (PK-like)"/>
    <property type="match status" value="1"/>
</dbReference>
<feature type="signal peptide" evidence="21">
    <location>
        <begin position="1"/>
        <end position="27"/>
    </location>
</feature>
<dbReference type="InterPro" id="IPR000719">
    <property type="entry name" value="Prot_kinase_dom"/>
</dbReference>
<evidence type="ECO:0000256" key="10">
    <source>
        <dbReference type="ARBA" id="ARBA00022737"/>
    </source>
</evidence>
<dbReference type="PANTHER" id="PTHR27000:SF775">
    <property type="entry name" value="PLANT INTRACELLULAR RAS-GROUP-RELATED LRR PROTEIN 3"/>
    <property type="match status" value="1"/>
</dbReference>
<dbReference type="GO" id="GO:0005524">
    <property type="term" value="F:ATP binding"/>
    <property type="evidence" value="ECO:0007669"/>
    <property type="project" value="UniProtKB-KW"/>
</dbReference>
<dbReference type="EC" id="2.7.11.1" evidence="3"/>
<evidence type="ECO:0000256" key="18">
    <source>
        <dbReference type="ARBA" id="ARBA00047899"/>
    </source>
</evidence>
<keyword evidence="24" id="KW-1185">Reference proteome</keyword>
<dbReference type="SUPFAM" id="SSF52047">
    <property type="entry name" value="RNI-like"/>
    <property type="match status" value="1"/>
</dbReference>
<feature type="chain" id="PRO_5042279195" description="non-specific serine/threonine protein kinase" evidence="21">
    <location>
        <begin position="28"/>
        <end position="1015"/>
    </location>
</feature>
<dbReference type="Gene3D" id="3.30.200.20">
    <property type="entry name" value="Phosphorylase Kinase, domain 1"/>
    <property type="match status" value="1"/>
</dbReference>
<dbReference type="GO" id="GO:0009791">
    <property type="term" value="P:post-embryonic development"/>
    <property type="evidence" value="ECO:0007669"/>
    <property type="project" value="UniProtKB-ARBA"/>
</dbReference>
<dbReference type="InterPro" id="IPR011009">
    <property type="entry name" value="Kinase-like_dom_sf"/>
</dbReference>
<name>A0AAE1KJV9_9FABA</name>
<keyword evidence="16" id="KW-0675">Receptor</keyword>
<evidence type="ECO:0000256" key="17">
    <source>
        <dbReference type="ARBA" id="ARBA00023180"/>
    </source>
</evidence>
<evidence type="ECO:0000256" key="9">
    <source>
        <dbReference type="ARBA" id="ARBA00022729"/>
    </source>
</evidence>
<dbReference type="GO" id="GO:0005886">
    <property type="term" value="C:plasma membrane"/>
    <property type="evidence" value="ECO:0007669"/>
    <property type="project" value="UniProtKB-SubCell"/>
</dbReference>